<dbReference type="AlphaFoldDB" id="A0A3G4VJT2"/>
<name>A0A3G4VJT2_9VIBR</name>
<proteinExistence type="predicted"/>
<accession>A0A3G4VJT2</accession>
<organism evidence="1 2">
    <name type="scientific">Vibrio mediterranei</name>
    <dbReference type="NCBI Taxonomy" id="689"/>
    <lineage>
        <taxon>Bacteria</taxon>
        <taxon>Pseudomonadati</taxon>
        <taxon>Pseudomonadota</taxon>
        <taxon>Gammaproteobacteria</taxon>
        <taxon>Vibrionales</taxon>
        <taxon>Vibrionaceae</taxon>
        <taxon>Vibrio</taxon>
    </lineage>
</organism>
<dbReference type="EMBL" id="CP033579">
    <property type="protein sequence ID" value="AYV25066.1"/>
    <property type="molecule type" value="Genomic_DNA"/>
</dbReference>
<protein>
    <submittedName>
        <fullName evidence="1">Uncharacterized protein</fullName>
    </submittedName>
</protein>
<gene>
    <name evidence="1" type="ORF">ECB94_27590</name>
</gene>
<geneLocation type="plasmid" evidence="1">
    <name>unnamed</name>
</geneLocation>
<dbReference type="RefSeq" id="WP_124942356.1">
    <property type="nucleotide sequence ID" value="NZ_CP033579.1"/>
</dbReference>
<keyword evidence="1" id="KW-0614">Plasmid</keyword>
<evidence type="ECO:0000313" key="2">
    <source>
        <dbReference type="Proteomes" id="UP000279760"/>
    </source>
</evidence>
<evidence type="ECO:0000313" key="1">
    <source>
        <dbReference type="EMBL" id="AYV25066.1"/>
    </source>
</evidence>
<reference evidence="1 2" key="1">
    <citation type="submission" date="2018-11" db="EMBL/GenBank/DDBJ databases">
        <title>Complete Genome Sequence of Vbrio mediterranei 117-T6: a Potential Pathogen Bacteria Isolated from the Conchocelis of Pyropia.</title>
        <authorList>
            <person name="Liu Q."/>
        </authorList>
    </citation>
    <scope>NUCLEOTIDE SEQUENCE [LARGE SCALE GENOMIC DNA]</scope>
    <source>
        <strain evidence="1 2">117-T6</strain>
        <plasmid evidence="1 2">unnamed</plasmid>
    </source>
</reference>
<dbReference type="Proteomes" id="UP000279760">
    <property type="component" value="Plasmid unnamed"/>
</dbReference>
<sequence length="93" mass="10634">MNIVSINTALKTNSIPSEYLGAHRCFVFIEHNELDKLAPHIKKKAESVITYNSYSELCVLAFNLNLTALDTRVFAPLVLNLVQLIRNYFYSTR</sequence>